<feature type="transmembrane region" description="Helical" evidence="5">
    <location>
        <begin position="166"/>
        <end position="188"/>
    </location>
</feature>
<keyword evidence="8" id="KW-1185">Reference proteome</keyword>
<feature type="transmembrane region" description="Helical" evidence="5">
    <location>
        <begin position="141"/>
        <end position="159"/>
    </location>
</feature>
<organism evidence="7 8">
    <name type="scientific">Hamadaea flava</name>
    <dbReference type="NCBI Taxonomy" id="1742688"/>
    <lineage>
        <taxon>Bacteria</taxon>
        <taxon>Bacillati</taxon>
        <taxon>Actinomycetota</taxon>
        <taxon>Actinomycetes</taxon>
        <taxon>Micromonosporales</taxon>
        <taxon>Micromonosporaceae</taxon>
        <taxon>Hamadaea</taxon>
    </lineage>
</organism>
<dbReference type="RefSeq" id="WP_253757277.1">
    <property type="nucleotide sequence ID" value="NZ_JAMZDZ010000001.1"/>
</dbReference>
<feature type="transmembrane region" description="Helical" evidence="5">
    <location>
        <begin position="413"/>
        <end position="431"/>
    </location>
</feature>
<evidence type="ECO:0000256" key="5">
    <source>
        <dbReference type="SAM" id="Phobius"/>
    </source>
</evidence>
<accession>A0ABV8LIH4</accession>
<feature type="transmembrane region" description="Helical" evidence="5">
    <location>
        <begin position="223"/>
        <end position="241"/>
    </location>
</feature>
<feature type="transmembrane region" description="Helical" evidence="5">
    <location>
        <begin position="50"/>
        <end position="68"/>
    </location>
</feature>
<dbReference type="PANTHER" id="PTHR37422:SF23">
    <property type="entry name" value="TEICHURONIC ACID BIOSYNTHESIS PROTEIN TUAE"/>
    <property type="match status" value="1"/>
</dbReference>
<evidence type="ECO:0000256" key="4">
    <source>
        <dbReference type="ARBA" id="ARBA00023136"/>
    </source>
</evidence>
<feature type="transmembrane region" description="Helical" evidence="5">
    <location>
        <begin position="253"/>
        <end position="269"/>
    </location>
</feature>
<name>A0ABV8LIH4_9ACTN</name>
<feature type="transmembrane region" description="Helical" evidence="5">
    <location>
        <begin position="380"/>
        <end position="401"/>
    </location>
</feature>
<feature type="transmembrane region" description="Helical" evidence="5">
    <location>
        <begin position="437"/>
        <end position="456"/>
    </location>
</feature>
<sequence length="482" mass="52988">MTDGLAERQVADVERQVADVAGRRADLEPSLVSGRTYATRRRIGRVDAPLVLCLMIVMIGLIPFNLIVPGMTDLARPGIILALGLFGWWFITRFTTHLSMRGPQPLRWALLFFMMSILLSYAVGFIRGLTTMEANGADRSLLFFCALAGIILMTADGLPNWQRLRTVVNVLVVVAALMAVIGLMQYMFSVDLTQYLVIPGLQSKYDALGFMMRGSSYRVAGTTAHYIELATVLALALPYAVHVARFGEKRWQKQLALVSAALIAAGVGATISRTGILAIGVMFVCLFPVWNWRMRFNIGVLSVLLLGVLAGVSPGLYRTLFSIFSNASDDTSVSARYERYPMVFSYVAQHPWLGRGTGTWIPPQYQILDNQWLVTLLTNGALGVIALAALHITGIVLAYRALKRSANDDEKHLCAVVLSTQVMALLVAGTFDSLSFTTYAVVMALSLGLCGAVWRLTHPEPQIRTSTTRWFLGGVYRPEVTR</sequence>
<feature type="transmembrane region" description="Helical" evidence="5">
    <location>
        <begin position="108"/>
        <end position="129"/>
    </location>
</feature>
<keyword evidence="2 5" id="KW-0812">Transmembrane</keyword>
<reference evidence="8" key="1">
    <citation type="journal article" date="2019" name="Int. J. Syst. Evol. Microbiol.">
        <title>The Global Catalogue of Microorganisms (GCM) 10K type strain sequencing project: providing services to taxonomists for standard genome sequencing and annotation.</title>
        <authorList>
            <consortium name="The Broad Institute Genomics Platform"/>
            <consortium name="The Broad Institute Genome Sequencing Center for Infectious Disease"/>
            <person name="Wu L."/>
            <person name="Ma J."/>
        </authorList>
    </citation>
    <scope>NUCLEOTIDE SEQUENCE [LARGE SCALE GENOMIC DNA]</scope>
    <source>
        <strain evidence="8">CGMCC 4.7289</strain>
    </source>
</reference>
<protein>
    <submittedName>
        <fullName evidence="7">O-antigen ligase family protein</fullName>
    </submittedName>
</protein>
<keyword evidence="4 5" id="KW-0472">Membrane</keyword>
<dbReference type="Proteomes" id="UP001595816">
    <property type="component" value="Unassembled WGS sequence"/>
</dbReference>
<evidence type="ECO:0000256" key="2">
    <source>
        <dbReference type="ARBA" id="ARBA00022692"/>
    </source>
</evidence>
<evidence type="ECO:0000313" key="7">
    <source>
        <dbReference type="EMBL" id="MFC4130756.1"/>
    </source>
</evidence>
<dbReference type="InterPro" id="IPR051533">
    <property type="entry name" value="WaaL-like"/>
</dbReference>
<comment type="subcellular location">
    <subcellularLocation>
        <location evidence="1">Membrane</location>
        <topology evidence="1">Multi-pass membrane protein</topology>
    </subcellularLocation>
</comment>
<evidence type="ECO:0000313" key="8">
    <source>
        <dbReference type="Proteomes" id="UP001595816"/>
    </source>
</evidence>
<gene>
    <name evidence="7" type="ORF">ACFOZ4_09080</name>
</gene>
<proteinExistence type="predicted"/>
<feature type="transmembrane region" description="Helical" evidence="5">
    <location>
        <begin position="74"/>
        <end position="96"/>
    </location>
</feature>
<feature type="transmembrane region" description="Helical" evidence="5">
    <location>
        <begin position="275"/>
        <end position="292"/>
    </location>
</feature>
<evidence type="ECO:0000259" key="6">
    <source>
        <dbReference type="Pfam" id="PF04932"/>
    </source>
</evidence>
<dbReference type="PANTHER" id="PTHR37422">
    <property type="entry name" value="TEICHURONIC ACID BIOSYNTHESIS PROTEIN TUAE"/>
    <property type="match status" value="1"/>
</dbReference>
<feature type="transmembrane region" description="Helical" evidence="5">
    <location>
        <begin position="299"/>
        <end position="317"/>
    </location>
</feature>
<dbReference type="InterPro" id="IPR007016">
    <property type="entry name" value="O-antigen_ligase-rel_domated"/>
</dbReference>
<dbReference type="Pfam" id="PF04932">
    <property type="entry name" value="Wzy_C"/>
    <property type="match status" value="1"/>
</dbReference>
<evidence type="ECO:0000256" key="1">
    <source>
        <dbReference type="ARBA" id="ARBA00004141"/>
    </source>
</evidence>
<evidence type="ECO:0000256" key="3">
    <source>
        <dbReference type="ARBA" id="ARBA00022989"/>
    </source>
</evidence>
<dbReference type="GO" id="GO:0016874">
    <property type="term" value="F:ligase activity"/>
    <property type="evidence" value="ECO:0007669"/>
    <property type="project" value="UniProtKB-KW"/>
</dbReference>
<comment type="caution">
    <text evidence="7">The sequence shown here is derived from an EMBL/GenBank/DDBJ whole genome shotgun (WGS) entry which is preliminary data.</text>
</comment>
<keyword evidence="3 5" id="KW-1133">Transmembrane helix</keyword>
<dbReference type="EMBL" id="JBHSAY010000005">
    <property type="protein sequence ID" value="MFC4130756.1"/>
    <property type="molecule type" value="Genomic_DNA"/>
</dbReference>
<feature type="domain" description="O-antigen ligase-related" evidence="6">
    <location>
        <begin position="259"/>
        <end position="387"/>
    </location>
</feature>
<keyword evidence="7" id="KW-0436">Ligase</keyword>